<keyword evidence="4 6" id="KW-0067">ATP-binding</keyword>
<gene>
    <name evidence="6" type="ORF">C1280_35655</name>
</gene>
<proteinExistence type="inferred from homology"/>
<protein>
    <submittedName>
        <fullName evidence="6">ABC transporter ATP-binding protein</fullName>
    </submittedName>
</protein>
<evidence type="ECO:0000313" key="6">
    <source>
        <dbReference type="EMBL" id="AWM41808.1"/>
    </source>
</evidence>
<dbReference type="Gene3D" id="3.40.50.300">
    <property type="entry name" value="P-loop containing nucleotide triphosphate hydrolases"/>
    <property type="match status" value="1"/>
</dbReference>
<keyword evidence="7" id="KW-1185">Reference proteome</keyword>
<accession>A0A2Z3H7Y3</accession>
<dbReference type="PANTHER" id="PTHR43335">
    <property type="entry name" value="ABC TRANSPORTER, ATP-BINDING PROTEIN"/>
    <property type="match status" value="1"/>
</dbReference>
<dbReference type="Pfam" id="PF13732">
    <property type="entry name" value="DrrA1-3_C"/>
    <property type="match status" value="1"/>
</dbReference>
<dbReference type="GO" id="GO:0005524">
    <property type="term" value="F:ATP binding"/>
    <property type="evidence" value="ECO:0007669"/>
    <property type="project" value="UniProtKB-KW"/>
</dbReference>
<dbReference type="SMART" id="SM00382">
    <property type="entry name" value="AAA"/>
    <property type="match status" value="1"/>
</dbReference>
<dbReference type="PANTHER" id="PTHR43335:SF2">
    <property type="entry name" value="ABC TRANSPORTER, ATP-BINDING PROTEIN"/>
    <property type="match status" value="1"/>
</dbReference>
<keyword evidence="3" id="KW-0547">Nucleotide-binding</keyword>
<dbReference type="InterPro" id="IPR003439">
    <property type="entry name" value="ABC_transporter-like_ATP-bd"/>
</dbReference>
<dbReference type="InterPro" id="IPR025302">
    <property type="entry name" value="DrrA1/2-like_C"/>
</dbReference>
<dbReference type="OrthoDB" id="9804819at2"/>
<reference evidence="6 7" key="1">
    <citation type="submission" date="2018-01" db="EMBL/GenBank/DDBJ databases">
        <title>G. obscuriglobus.</title>
        <authorList>
            <person name="Franke J."/>
            <person name="Blomberg W."/>
            <person name="Selmecki A."/>
        </authorList>
    </citation>
    <scope>NUCLEOTIDE SEQUENCE [LARGE SCALE GENOMIC DNA]</scope>
    <source>
        <strain evidence="6 7">DSM 5831</strain>
    </source>
</reference>
<keyword evidence="2" id="KW-0813">Transport</keyword>
<dbReference type="KEGG" id="gog:C1280_35655"/>
<dbReference type="EMBL" id="CP025958">
    <property type="protein sequence ID" value="AWM41808.1"/>
    <property type="molecule type" value="Genomic_DNA"/>
</dbReference>
<dbReference type="RefSeq" id="WP_010039544.1">
    <property type="nucleotide sequence ID" value="NZ_CP025958.1"/>
</dbReference>
<comment type="similarity">
    <text evidence="1">Belongs to the ABC transporter superfamily.</text>
</comment>
<dbReference type="GO" id="GO:0016887">
    <property type="term" value="F:ATP hydrolysis activity"/>
    <property type="evidence" value="ECO:0007669"/>
    <property type="project" value="InterPro"/>
</dbReference>
<evidence type="ECO:0000256" key="2">
    <source>
        <dbReference type="ARBA" id="ARBA00022448"/>
    </source>
</evidence>
<dbReference type="Pfam" id="PF00005">
    <property type="entry name" value="ABC_tran"/>
    <property type="match status" value="1"/>
</dbReference>
<dbReference type="InterPro" id="IPR003593">
    <property type="entry name" value="AAA+_ATPase"/>
</dbReference>
<dbReference type="AlphaFoldDB" id="A0A2Z3H7Y3"/>
<sequence length="322" mass="35001">MSVIETVELRKTYGRLQALKGVSLRVEKGQIYGLLGQNGAGKTTLIKILLGIVGLTEGQASLLGAPAGDANARRRVGYLPEDHAFPGYHTGYSLMDFYGSLYGVPSAERKKRIPETLEQVGIAGRMHYKIKTYSKGMKQRLGIAQAMLHRPDLIILDEPTDGVDPMGRAEIRDLMAQLKDDGHTIFLNSHLLGEVELICDRVAILQQGKLVREGTIAELTKTKGTFVLGLLAGQTFPTDAVAQLGFTVRKLPDTPGHVEVTLPDGQTIEPVMKLLSGQGLTVTHIVEKKQSLEDVFMTTVEGAEPGVDRGRRRRARPVGGGE</sequence>
<dbReference type="InterPro" id="IPR017871">
    <property type="entry name" value="ABC_transporter-like_CS"/>
</dbReference>
<evidence type="ECO:0000313" key="7">
    <source>
        <dbReference type="Proteomes" id="UP000245802"/>
    </source>
</evidence>
<name>A0A2Z3H7Y3_9BACT</name>
<evidence type="ECO:0000256" key="1">
    <source>
        <dbReference type="ARBA" id="ARBA00005417"/>
    </source>
</evidence>
<evidence type="ECO:0000256" key="4">
    <source>
        <dbReference type="ARBA" id="ARBA00022840"/>
    </source>
</evidence>
<organism evidence="6 7">
    <name type="scientific">Gemmata obscuriglobus</name>
    <dbReference type="NCBI Taxonomy" id="114"/>
    <lineage>
        <taxon>Bacteria</taxon>
        <taxon>Pseudomonadati</taxon>
        <taxon>Planctomycetota</taxon>
        <taxon>Planctomycetia</taxon>
        <taxon>Gemmatales</taxon>
        <taxon>Gemmataceae</taxon>
        <taxon>Gemmata</taxon>
    </lineage>
</organism>
<dbReference type="InterPro" id="IPR027417">
    <property type="entry name" value="P-loop_NTPase"/>
</dbReference>
<dbReference type="SUPFAM" id="SSF52540">
    <property type="entry name" value="P-loop containing nucleoside triphosphate hydrolases"/>
    <property type="match status" value="1"/>
</dbReference>
<dbReference type="PROSITE" id="PS50893">
    <property type="entry name" value="ABC_TRANSPORTER_2"/>
    <property type="match status" value="1"/>
</dbReference>
<evidence type="ECO:0000259" key="5">
    <source>
        <dbReference type="PROSITE" id="PS50893"/>
    </source>
</evidence>
<feature type="domain" description="ABC transporter" evidence="5">
    <location>
        <begin position="4"/>
        <end position="232"/>
    </location>
</feature>
<evidence type="ECO:0000256" key="3">
    <source>
        <dbReference type="ARBA" id="ARBA00022741"/>
    </source>
</evidence>
<dbReference type="PROSITE" id="PS00211">
    <property type="entry name" value="ABC_TRANSPORTER_1"/>
    <property type="match status" value="1"/>
</dbReference>
<dbReference type="Proteomes" id="UP000245802">
    <property type="component" value="Chromosome"/>
</dbReference>